<comment type="caution">
    <text evidence="3">The sequence shown here is derived from an EMBL/GenBank/DDBJ whole genome shotgun (WGS) entry which is preliminary data.</text>
</comment>
<organism evidence="3 4">
    <name type="scientific">Chelativorans salis</name>
    <dbReference type="NCBI Taxonomy" id="2978478"/>
    <lineage>
        <taxon>Bacteria</taxon>
        <taxon>Pseudomonadati</taxon>
        <taxon>Pseudomonadota</taxon>
        <taxon>Alphaproteobacteria</taxon>
        <taxon>Hyphomicrobiales</taxon>
        <taxon>Phyllobacteriaceae</taxon>
        <taxon>Chelativorans</taxon>
    </lineage>
</organism>
<accession>A0ABT2LLW3</accession>
<proteinExistence type="predicted"/>
<feature type="domain" description="TadE-like" evidence="2">
    <location>
        <begin position="15"/>
        <end position="57"/>
    </location>
</feature>
<name>A0ABT2LLW3_9HYPH</name>
<reference evidence="3 4" key="1">
    <citation type="submission" date="2022-09" db="EMBL/GenBank/DDBJ databases">
        <title>Chelativorans salina sp. nov., a novel slightly halophilic bacterium isolated from a saline lake sediment enrichment.</title>
        <authorList>
            <person name="Gao L."/>
            <person name="Fang B.-Z."/>
            <person name="Li W.-J."/>
        </authorList>
    </citation>
    <scope>NUCLEOTIDE SEQUENCE [LARGE SCALE GENOMIC DNA]</scope>
    <source>
        <strain evidence="3 4">EGI FJ00035</strain>
    </source>
</reference>
<dbReference type="Proteomes" id="UP001320831">
    <property type="component" value="Unassembled WGS sequence"/>
</dbReference>
<dbReference type="RefSeq" id="WP_260901143.1">
    <property type="nucleotide sequence ID" value="NZ_JAOCZP010000002.1"/>
</dbReference>
<keyword evidence="1" id="KW-0812">Transmembrane</keyword>
<keyword evidence="1" id="KW-1133">Transmembrane helix</keyword>
<sequence length="211" mass="22035">MVRAGFRSFLKEQSGISLAEGMIVLPLVVLVFAAFVEFGYAMFQWNQTVKALQYGVRLAAVSNSLATDFDPSAAISTADTTLVGESVPVGVLGPWTCGPNRTGCDNAALNRIVYGGSGTTSCQPVGAGGTRPALCQLNPRIEAENIVATYELSGLGYYARPNGAVVTIRMEVQGVTFDLPILGALLGLNTITIPAMPVTVTSEDLNTNSGA</sequence>
<dbReference type="EMBL" id="JAOCZP010000002">
    <property type="protein sequence ID" value="MCT7374653.1"/>
    <property type="molecule type" value="Genomic_DNA"/>
</dbReference>
<keyword evidence="1" id="KW-0472">Membrane</keyword>
<evidence type="ECO:0000313" key="3">
    <source>
        <dbReference type="EMBL" id="MCT7374653.1"/>
    </source>
</evidence>
<gene>
    <name evidence="3" type="ORF">N5A92_06350</name>
</gene>
<evidence type="ECO:0000313" key="4">
    <source>
        <dbReference type="Proteomes" id="UP001320831"/>
    </source>
</evidence>
<dbReference type="Pfam" id="PF07811">
    <property type="entry name" value="TadE"/>
    <property type="match status" value="1"/>
</dbReference>
<evidence type="ECO:0000256" key="1">
    <source>
        <dbReference type="SAM" id="Phobius"/>
    </source>
</evidence>
<protein>
    <submittedName>
        <fullName evidence="3">Pilus assembly protein</fullName>
    </submittedName>
</protein>
<feature type="transmembrane region" description="Helical" evidence="1">
    <location>
        <begin position="21"/>
        <end position="43"/>
    </location>
</feature>
<dbReference type="InterPro" id="IPR012495">
    <property type="entry name" value="TadE-like_dom"/>
</dbReference>
<evidence type="ECO:0000259" key="2">
    <source>
        <dbReference type="Pfam" id="PF07811"/>
    </source>
</evidence>
<keyword evidence="4" id="KW-1185">Reference proteome</keyword>